<dbReference type="RefSeq" id="WP_261616275.1">
    <property type="nucleotide sequence ID" value="NZ_JALIDZ010000005.1"/>
</dbReference>
<feature type="transmembrane region" description="Helical" evidence="1">
    <location>
        <begin position="6"/>
        <end position="27"/>
    </location>
</feature>
<evidence type="ECO:0000313" key="3">
    <source>
        <dbReference type="EMBL" id="MCT8972699.1"/>
    </source>
</evidence>
<reference evidence="3 4" key="1">
    <citation type="submission" date="2022-04" db="EMBL/GenBank/DDBJ databases">
        <authorList>
            <person name="Ye Y.-Q."/>
            <person name="Du Z.-J."/>
        </authorList>
    </citation>
    <scope>NUCLEOTIDE SEQUENCE [LARGE SCALE GENOMIC DNA]</scope>
    <source>
        <strain evidence="3 4">A6E488</strain>
    </source>
</reference>
<keyword evidence="4" id="KW-1185">Reference proteome</keyword>
<dbReference type="InterPro" id="IPR031571">
    <property type="entry name" value="RcpC_dom"/>
</dbReference>
<proteinExistence type="predicted"/>
<accession>A0AAW5QYQ1</accession>
<dbReference type="EMBL" id="JALIDZ010000005">
    <property type="protein sequence ID" value="MCT8972699.1"/>
    <property type="molecule type" value="Genomic_DNA"/>
</dbReference>
<evidence type="ECO:0000259" key="2">
    <source>
        <dbReference type="SMART" id="SM00858"/>
    </source>
</evidence>
<keyword evidence="1" id="KW-0812">Transmembrane</keyword>
<dbReference type="SMART" id="SM00858">
    <property type="entry name" value="SAF"/>
    <property type="match status" value="1"/>
</dbReference>
<dbReference type="AlphaFoldDB" id="A0AAW5QYQ1"/>
<name>A0AAW5QYQ1_9HYPH</name>
<evidence type="ECO:0000313" key="4">
    <source>
        <dbReference type="Proteomes" id="UP001320898"/>
    </source>
</evidence>
<feature type="domain" description="SAF" evidence="2">
    <location>
        <begin position="46"/>
        <end position="111"/>
    </location>
</feature>
<comment type="caution">
    <text evidence="3">The sequence shown here is derived from an EMBL/GenBank/DDBJ whole genome shotgun (WGS) entry which is preliminary data.</text>
</comment>
<dbReference type="CDD" id="cd11614">
    <property type="entry name" value="SAF_CpaB_FlgA_like"/>
    <property type="match status" value="1"/>
</dbReference>
<sequence length="286" mass="30939">MRGNSLLMLGLAVVFGIGAVVVTKVWLDTQRSQFTTSAEATLSPTDTVVVAATALRFGDRLQPDNLKQIPWPSGARPNGAFMRKEELLESGDRYVITALEANEPVLEWKVTGPGQRATLSAVLAEGKKAVTIRVNDVLGVAGFVLPGDRVDIMLTRQDRSPSDESRKAYIDVLLQNIKVLAIDQLADDRTDDPQVAKAVTVEVGTEQAQKLTLAANVGQLSLALRNVLSDTGEATRRVTIGDLGTGGPFVEPEEDEAEKSVLRPSFATVGVIRGMERSEYQVQKER</sequence>
<dbReference type="Pfam" id="PF08666">
    <property type="entry name" value="SAF"/>
    <property type="match status" value="1"/>
</dbReference>
<dbReference type="InterPro" id="IPR017592">
    <property type="entry name" value="Pilus_assmbl_Flp-typ_CpaB"/>
</dbReference>
<dbReference type="Proteomes" id="UP001320898">
    <property type="component" value="Unassembled WGS sequence"/>
</dbReference>
<keyword evidence="1" id="KW-1133">Transmembrane helix</keyword>
<organism evidence="3 4">
    <name type="scientific">Microbaculum marinisediminis</name>
    <dbReference type="NCBI Taxonomy" id="2931392"/>
    <lineage>
        <taxon>Bacteria</taxon>
        <taxon>Pseudomonadati</taxon>
        <taxon>Pseudomonadota</taxon>
        <taxon>Alphaproteobacteria</taxon>
        <taxon>Hyphomicrobiales</taxon>
        <taxon>Tepidamorphaceae</taxon>
        <taxon>Microbaculum</taxon>
    </lineage>
</organism>
<evidence type="ECO:0000256" key="1">
    <source>
        <dbReference type="SAM" id="Phobius"/>
    </source>
</evidence>
<dbReference type="InterPro" id="IPR013974">
    <property type="entry name" value="SAF"/>
</dbReference>
<keyword evidence="1" id="KW-0472">Membrane</keyword>
<protein>
    <submittedName>
        <fullName evidence="3">Flp pilus assembly protein CpaB</fullName>
    </submittedName>
</protein>
<gene>
    <name evidence="3" type="primary">cpaB</name>
    <name evidence="3" type="ORF">MUB46_12610</name>
</gene>
<dbReference type="NCBIfam" id="TIGR03177">
    <property type="entry name" value="pilus_cpaB"/>
    <property type="match status" value="1"/>
</dbReference>
<dbReference type="Pfam" id="PF16976">
    <property type="entry name" value="RcpC"/>
    <property type="match status" value="1"/>
</dbReference>